<evidence type="ECO:0000256" key="6">
    <source>
        <dbReference type="SAM" id="MobiDB-lite"/>
    </source>
</evidence>
<evidence type="ECO:0000256" key="2">
    <source>
        <dbReference type="ARBA" id="ARBA00023015"/>
    </source>
</evidence>
<feature type="domain" description="HTH lysR-type" evidence="7">
    <location>
        <begin position="3"/>
        <end position="60"/>
    </location>
</feature>
<gene>
    <name evidence="8" type="ORF">SAMN05660710_01999</name>
</gene>
<evidence type="ECO:0000256" key="3">
    <source>
        <dbReference type="ARBA" id="ARBA00023125"/>
    </source>
</evidence>
<dbReference type="SUPFAM" id="SSF53850">
    <property type="entry name" value="Periplasmic binding protein-like II"/>
    <property type="match status" value="1"/>
</dbReference>
<evidence type="ECO:0000256" key="4">
    <source>
        <dbReference type="ARBA" id="ARBA00023159"/>
    </source>
</evidence>
<keyword evidence="9" id="KW-1185">Reference proteome</keyword>
<dbReference type="PANTHER" id="PTHR30346">
    <property type="entry name" value="TRANSCRIPTIONAL DUAL REGULATOR HCAR-RELATED"/>
    <property type="match status" value="1"/>
</dbReference>
<dbReference type="GO" id="GO:0003700">
    <property type="term" value="F:DNA-binding transcription factor activity"/>
    <property type="evidence" value="ECO:0007669"/>
    <property type="project" value="InterPro"/>
</dbReference>
<feature type="region of interest" description="Disordered" evidence="6">
    <location>
        <begin position="301"/>
        <end position="332"/>
    </location>
</feature>
<dbReference type="InterPro" id="IPR000847">
    <property type="entry name" value="LysR_HTH_N"/>
</dbReference>
<dbReference type="CDD" id="cd08411">
    <property type="entry name" value="PBP2_OxyR"/>
    <property type="match status" value="1"/>
</dbReference>
<dbReference type="GO" id="GO:0003677">
    <property type="term" value="F:DNA binding"/>
    <property type="evidence" value="ECO:0007669"/>
    <property type="project" value="UniProtKB-KW"/>
</dbReference>
<keyword evidence="3" id="KW-0238">DNA-binding</keyword>
<dbReference type="Proteomes" id="UP000199502">
    <property type="component" value="Unassembled WGS sequence"/>
</dbReference>
<feature type="compositionally biased region" description="Basic residues" evidence="6">
    <location>
        <begin position="309"/>
        <end position="325"/>
    </location>
</feature>
<proteinExistence type="inferred from homology"/>
<protein>
    <submittedName>
        <fullName evidence="8">Transcriptional regulator, LysR family</fullName>
    </submittedName>
</protein>
<dbReference type="InterPro" id="IPR036390">
    <property type="entry name" value="WH_DNA-bd_sf"/>
</dbReference>
<reference evidence="8 9" key="1">
    <citation type="submission" date="2016-10" db="EMBL/GenBank/DDBJ databases">
        <authorList>
            <person name="de Groot N.N."/>
        </authorList>
    </citation>
    <scope>NUCLEOTIDE SEQUENCE [LARGE SCALE GENOMIC DNA]</scope>
    <source>
        <strain evidence="8 9">CGMCC 1.8925</strain>
    </source>
</reference>
<dbReference type="InterPro" id="IPR036388">
    <property type="entry name" value="WH-like_DNA-bd_sf"/>
</dbReference>
<organism evidence="8 9">
    <name type="scientific">Paracoccus tibetensis</name>
    <dbReference type="NCBI Taxonomy" id="336292"/>
    <lineage>
        <taxon>Bacteria</taxon>
        <taxon>Pseudomonadati</taxon>
        <taxon>Pseudomonadota</taxon>
        <taxon>Alphaproteobacteria</taxon>
        <taxon>Rhodobacterales</taxon>
        <taxon>Paracoccaceae</taxon>
        <taxon>Paracoccus</taxon>
    </lineage>
</organism>
<evidence type="ECO:0000256" key="5">
    <source>
        <dbReference type="ARBA" id="ARBA00023163"/>
    </source>
</evidence>
<accession>A0A1G5H5J7</accession>
<dbReference type="PROSITE" id="PS50931">
    <property type="entry name" value="HTH_LYSR"/>
    <property type="match status" value="1"/>
</dbReference>
<dbReference type="Pfam" id="PF00126">
    <property type="entry name" value="HTH_1"/>
    <property type="match status" value="1"/>
</dbReference>
<dbReference type="SUPFAM" id="SSF46785">
    <property type="entry name" value="Winged helix' DNA-binding domain"/>
    <property type="match status" value="1"/>
</dbReference>
<dbReference type="EMBL" id="FMVT01000006">
    <property type="protein sequence ID" value="SCY59073.1"/>
    <property type="molecule type" value="Genomic_DNA"/>
</dbReference>
<evidence type="ECO:0000256" key="1">
    <source>
        <dbReference type="ARBA" id="ARBA00009437"/>
    </source>
</evidence>
<sequence length="332" mass="35644">MNITLRQLRYFLALAEQAHFTRAAEQINVTQPALSMQIRQLEAVIGAPLVERTPAGVVLTPQGRALQAQAAGVMAALAELEHAMRAPGQGGRLMLGMIPTVAPYLLPVALPLLRARDVGRDLHLREAQTERLLDELAGGRLDAVVIASPPEGEGFRAEPLFTDRFLLAGSAARIAQLDERAIEPRALDPGQLLLLDEGHCLGDQALEVCGLTRQGRRLDLGAASLATLCRLAAQGMGLTFLPEIALAQERAAAPGLTAIRFPAPQPARQVLLVRRAATQGAGWFDELVQVLSDAGRTLTEAARGQGRGNRSRNMARRGRLGRHISHQPGEDT</sequence>
<dbReference type="FunFam" id="1.10.10.10:FF:000001">
    <property type="entry name" value="LysR family transcriptional regulator"/>
    <property type="match status" value="1"/>
</dbReference>
<dbReference type="Pfam" id="PF03466">
    <property type="entry name" value="LysR_substrate"/>
    <property type="match status" value="1"/>
</dbReference>
<evidence type="ECO:0000259" key="7">
    <source>
        <dbReference type="PROSITE" id="PS50931"/>
    </source>
</evidence>
<dbReference type="GO" id="GO:0032993">
    <property type="term" value="C:protein-DNA complex"/>
    <property type="evidence" value="ECO:0007669"/>
    <property type="project" value="TreeGrafter"/>
</dbReference>
<evidence type="ECO:0000313" key="9">
    <source>
        <dbReference type="Proteomes" id="UP000199502"/>
    </source>
</evidence>
<keyword evidence="4" id="KW-0010">Activator</keyword>
<dbReference type="STRING" id="336292.SAMN05660710_01999"/>
<dbReference type="PANTHER" id="PTHR30346:SF26">
    <property type="entry name" value="HYDROGEN PEROXIDE-INDUCIBLE GENES ACTIVATOR"/>
    <property type="match status" value="1"/>
</dbReference>
<evidence type="ECO:0000313" key="8">
    <source>
        <dbReference type="EMBL" id="SCY59073.1"/>
    </source>
</evidence>
<name>A0A1G5H5J7_9RHOB</name>
<dbReference type="InterPro" id="IPR005119">
    <property type="entry name" value="LysR_subst-bd"/>
</dbReference>
<dbReference type="PRINTS" id="PR00039">
    <property type="entry name" value="HTHLYSR"/>
</dbReference>
<dbReference type="Gene3D" id="1.10.10.10">
    <property type="entry name" value="Winged helix-like DNA-binding domain superfamily/Winged helix DNA-binding domain"/>
    <property type="match status" value="1"/>
</dbReference>
<keyword evidence="2" id="KW-0805">Transcription regulation</keyword>
<dbReference type="Gene3D" id="3.40.190.10">
    <property type="entry name" value="Periplasmic binding protein-like II"/>
    <property type="match status" value="2"/>
</dbReference>
<keyword evidence="5" id="KW-0804">Transcription</keyword>
<dbReference type="AlphaFoldDB" id="A0A1G5H5J7"/>
<dbReference type="OrthoDB" id="9775392at2"/>
<comment type="similarity">
    <text evidence="1">Belongs to the LysR transcriptional regulatory family.</text>
</comment>
<dbReference type="RefSeq" id="WP_090743358.1">
    <property type="nucleotide sequence ID" value="NZ_FMVT01000006.1"/>
</dbReference>